<protein>
    <submittedName>
        <fullName evidence="1">Uncharacterized protein</fullName>
    </submittedName>
</protein>
<dbReference type="AlphaFoldDB" id="T0G3Z1"/>
<proteinExistence type="predicted"/>
<dbReference type="Proteomes" id="UP000015605">
    <property type="component" value="Unassembled WGS sequence"/>
</dbReference>
<reference evidence="1 2" key="1">
    <citation type="journal article" date="2013" name="Genome Announc.">
        <title>Multiple genome sequences of Helicobacter pylori strains of diverse disease and antibiotic resistance backgrounds from Malaysia.</title>
        <authorList>
            <person name="Rehvathy V."/>
            <person name="Tan M.H."/>
            <person name="Gunaletchumy S.P."/>
            <person name="Teh X."/>
            <person name="Wang S."/>
            <person name="Baybayan P."/>
            <person name="Singh S."/>
            <person name="Ashby M."/>
            <person name="Kaakoush N.O."/>
            <person name="Mitchell H.M."/>
            <person name="Croft L.J."/>
            <person name="Goh K.L."/>
            <person name="Loke M.F."/>
            <person name="Vadivelu J."/>
        </authorList>
    </citation>
    <scope>NUCLEOTIDE SEQUENCE [LARGE SCALE GENOMIC DNA]</scope>
    <source>
        <strain evidence="1 2">UM114</strain>
    </source>
</reference>
<gene>
    <name evidence="1" type="ORF">N207_04700</name>
</gene>
<accession>T0G3Z1</accession>
<name>T0G3Z1_HELPX</name>
<organism evidence="1 2">
    <name type="scientific">Helicobacter pylori UM114</name>
    <dbReference type="NCBI Taxonomy" id="1355531"/>
    <lineage>
        <taxon>Bacteria</taxon>
        <taxon>Pseudomonadati</taxon>
        <taxon>Campylobacterota</taxon>
        <taxon>Epsilonproteobacteria</taxon>
        <taxon>Campylobacterales</taxon>
        <taxon>Helicobacteraceae</taxon>
        <taxon>Helicobacter</taxon>
    </lineage>
</organism>
<evidence type="ECO:0000313" key="2">
    <source>
        <dbReference type="Proteomes" id="UP000015605"/>
    </source>
</evidence>
<sequence>MLGLSFLKTTAFLKSLDFISFLVFLAVSLKFCCAKIFEIQRLIELNITLRHSNAFYKAYKNFNGVLAIKLIPLSVFYNQNKRACTNIVSHNALLMGLGGFSFGGCRGIVSKCLLSPYEL</sequence>
<comment type="caution">
    <text evidence="1">The sequence shown here is derived from an EMBL/GenBank/DDBJ whole genome shotgun (WGS) entry which is preliminary data.</text>
</comment>
<dbReference type="EMBL" id="AUSS01000036">
    <property type="protein sequence ID" value="EPZ92188.1"/>
    <property type="molecule type" value="Genomic_DNA"/>
</dbReference>
<evidence type="ECO:0000313" key="1">
    <source>
        <dbReference type="EMBL" id="EPZ92188.1"/>
    </source>
</evidence>